<dbReference type="CDD" id="cd06561">
    <property type="entry name" value="AlkD_like"/>
    <property type="match status" value="1"/>
</dbReference>
<keyword evidence="2" id="KW-1185">Reference proteome</keyword>
<protein>
    <submittedName>
        <fullName evidence="1">3-methyladenine DNA glycosylase AlkD</fullName>
    </submittedName>
</protein>
<dbReference type="AlphaFoldDB" id="A0A1G6CGQ1"/>
<dbReference type="EMBL" id="FMXQ01000004">
    <property type="protein sequence ID" value="SDB31991.1"/>
    <property type="molecule type" value="Genomic_DNA"/>
</dbReference>
<dbReference type="Proteomes" id="UP000199071">
    <property type="component" value="Unassembled WGS sequence"/>
</dbReference>
<dbReference type="STRING" id="665467.SAMN02982931_02473"/>
<dbReference type="InterPro" id="IPR014825">
    <property type="entry name" value="DNA_alkylation"/>
</dbReference>
<dbReference type="Gene3D" id="1.25.10.90">
    <property type="match status" value="1"/>
</dbReference>
<dbReference type="OrthoDB" id="7345147at2"/>
<dbReference type="InterPro" id="IPR016024">
    <property type="entry name" value="ARM-type_fold"/>
</dbReference>
<evidence type="ECO:0000313" key="2">
    <source>
        <dbReference type="Proteomes" id="UP000199071"/>
    </source>
</evidence>
<dbReference type="RefSeq" id="WP_090876719.1">
    <property type="nucleotide sequence ID" value="NZ_FMXQ01000004.1"/>
</dbReference>
<reference evidence="1 2" key="1">
    <citation type="submission" date="2016-10" db="EMBL/GenBank/DDBJ databases">
        <authorList>
            <person name="de Groot N.N."/>
        </authorList>
    </citation>
    <scope>NUCLEOTIDE SEQUENCE [LARGE SCALE GENOMIC DNA]</scope>
    <source>
        <strain evidence="1 2">ATCC 35022</strain>
    </source>
</reference>
<proteinExistence type="predicted"/>
<dbReference type="SUPFAM" id="SSF48371">
    <property type="entry name" value="ARM repeat"/>
    <property type="match status" value="1"/>
</dbReference>
<organism evidence="1 2">
    <name type="scientific">Bauldia litoralis</name>
    <dbReference type="NCBI Taxonomy" id="665467"/>
    <lineage>
        <taxon>Bacteria</taxon>
        <taxon>Pseudomonadati</taxon>
        <taxon>Pseudomonadota</taxon>
        <taxon>Alphaproteobacteria</taxon>
        <taxon>Hyphomicrobiales</taxon>
        <taxon>Kaistiaceae</taxon>
        <taxon>Bauldia</taxon>
    </lineage>
</organism>
<dbReference type="Pfam" id="PF08713">
    <property type="entry name" value="DNA_alkylation"/>
    <property type="match status" value="1"/>
</dbReference>
<dbReference type="PANTHER" id="PTHR41291">
    <property type="entry name" value="DNA ALKYLATION REPAIR PROTEIN"/>
    <property type="match status" value="1"/>
</dbReference>
<accession>A0A1G6CGQ1</accession>
<name>A0A1G6CGQ1_9HYPH</name>
<gene>
    <name evidence="1" type="ORF">SAMN02982931_02473</name>
</gene>
<sequence>MARAAAPPPDVDAVLAELKGLGSEKNRLGMARFGIETGRAFGVSIAMLRPLARRLGRNHDLALALWASGFHEARLLAAFIDEPKKVTPDQMDAWASDFDSWDLCDQVCLKLFVRTPFVDDRIAAWTDDDREFVRRAGFALMAAYAVHGKTVPDARFAAFLPTIERHATDPRNFVKKAVNWALRQIGKRSMRLHAPALSLAERLAASDDRTARWIGRDAVRELSDPVQLERIARRDSSASARR</sequence>
<dbReference type="PANTHER" id="PTHR41291:SF1">
    <property type="entry name" value="DNA ALKYLATION REPAIR PROTEIN"/>
    <property type="match status" value="1"/>
</dbReference>
<evidence type="ECO:0000313" key="1">
    <source>
        <dbReference type="EMBL" id="SDB31991.1"/>
    </source>
</evidence>